<evidence type="ECO:0000313" key="2">
    <source>
        <dbReference type="EMBL" id="KAK3866869.1"/>
    </source>
</evidence>
<feature type="compositionally biased region" description="Acidic residues" evidence="1">
    <location>
        <begin position="422"/>
        <end position="438"/>
    </location>
</feature>
<dbReference type="Proteomes" id="UP001286313">
    <property type="component" value="Unassembled WGS sequence"/>
</dbReference>
<feature type="compositionally biased region" description="Pro residues" evidence="1">
    <location>
        <begin position="482"/>
        <end position="492"/>
    </location>
</feature>
<name>A0AAE1F4P2_PETCI</name>
<feature type="compositionally biased region" description="Basic and acidic residues" evidence="1">
    <location>
        <begin position="292"/>
        <end position="302"/>
    </location>
</feature>
<feature type="compositionally biased region" description="Basic residues" evidence="1">
    <location>
        <begin position="276"/>
        <end position="291"/>
    </location>
</feature>
<keyword evidence="3" id="KW-1185">Reference proteome</keyword>
<feature type="region of interest" description="Disordered" evidence="1">
    <location>
        <begin position="59"/>
        <end position="242"/>
    </location>
</feature>
<feature type="compositionally biased region" description="Basic and acidic residues" evidence="1">
    <location>
        <begin position="515"/>
        <end position="526"/>
    </location>
</feature>
<accession>A0AAE1F4P2</accession>
<feature type="compositionally biased region" description="Polar residues" evidence="1">
    <location>
        <begin position="88"/>
        <end position="108"/>
    </location>
</feature>
<feature type="compositionally biased region" description="Low complexity" evidence="1">
    <location>
        <begin position="364"/>
        <end position="378"/>
    </location>
</feature>
<feature type="compositionally biased region" description="Acidic residues" evidence="1">
    <location>
        <begin position="637"/>
        <end position="646"/>
    </location>
</feature>
<gene>
    <name evidence="2" type="ORF">Pcinc_027625</name>
</gene>
<protein>
    <submittedName>
        <fullName evidence="2">Uncharacterized protein</fullName>
    </submittedName>
</protein>
<feature type="compositionally biased region" description="Acidic residues" evidence="1">
    <location>
        <begin position="655"/>
        <end position="669"/>
    </location>
</feature>
<dbReference type="EMBL" id="JAWQEG010003321">
    <property type="protein sequence ID" value="KAK3866869.1"/>
    <property type="molecule type" value="Genomic_DNA"/>
</dbReference>
<dbReference type="AlphaFoldDB" id="A0AAE1F4P2"/>
<feature type="compositionally biased region" description="Polar residues" evidence="1">
    <location>
        <begin position="683"/>
        <end position="701"/>
    </location>
</feature>
<feature type="compositionally biased region" description="Low complexity" evidence="1">
    <location>
        <begin position="612"/>
        <end position="621"/>
    </location>
</feature>
<evidence type="ECO:0000256" key="1">
    <source>
        <dbReference type="SAM" id="MobiDB-lite"/>
    </source>
</evidence>
<feature type="compositionally biased region" description="Polar residues" evidence="1">
    <location>
        <begin position="141"/>
        <end position="242"/>
    </location>
</feature>
<feature type="compositionally biased region" description="Basic residues" evidence="1">
    <location>
        <begin position="544"/>
        <end position="557"/>
    </location>
</feature>
<feature type="region of interest" description="Disordered" evidence="1">
    <location>
        <begin position="272"/>
        <end position="302"/>
    </location>
</feature>
<feature type="region of interest" description="Disordered" evidence="1">
    <location>
        <begin position="422"/>
        <end position="701"/>
    </location>
</feature>
<feature type="compositionally biased region" description="Pro residues" evidence="1">
    <location>
        <begin position="352"/>
        <end position="363"/>
    </location>
</feature>
<feature type="compositionally biased region" description="Pro residues" evidence="1">
    <location>
        <begin position="123"/>
        <end position="139"/>
    </location>
</feature>
<organism evidence="2 3">
    <name type="scientific">Petrolisthes cinctipes</name>
    <name type="common">Flat porcelain crab</name>
    <dbReference type="NCBI Taxonomy" id="88211"/>
    <lineage>
        <taxon>Eukaryota</taxon>
        <taxon>Metazoa</taxon>
        <taxon>Ecdysozoa</taxon>
        <taxon>Arthropoda</taxon>
        <taxon>Crustacea</taxon>
        <taxon>Multicrustacea</taxon>
        <taxon>Malacostraca</taxon>
        <taxon>Eumalacostraca</taxon>
        <taxon>Eucarida</taxon>
        <taxon>Decapoda</taxon>
        <taxon>Pleocyemata</taxon>
        <taxon>Anomura</taxon>
        <taxon>Galatheoidea</taxon>
        <taxon>Porcellanidae</taxon>
        <taxon>Petrolisthes</taxon>
    </lineage>
</organism>
<feature type="region of interest" description="Disordered" evidence="1">
    <location>
        <begin position="331"/>
        <end position="388"/>
    </location>
</feature>
<evidence type="ECO:0000313" key="3">
    <source>
        <dbReference type="Proteomes" id="UP001286313"/>
    </source>
</evidence>
<sequence>MNDSNTTTIHNVEEGQQGNNSTLVVTVAVLGTLVGVTVGVSCVWGCFVYCRHVGWTAGGLRKRGGSNSTNSSFPPPHRNAVEMAVLPSTLTPSTHTQSTPANTNNSGVSRGLGLAESVIGQEPPAPPPPRSWTPSPPFQPNQAQNPSFQPNEAQNPSFQPNKAQNPSFQPNEAQNPSFQPNNGTQNSAARGSRETQQSQTQINNRSGVATYSSRGRNSPYNPRFNTPNTNLDTSSHSPKSNSSVYLPLVLRRLPGEPRPHYTTINPYWLELPSSHRQPRKTRRARSRSRTGRHTEARPAADHGNFSRDWKISWCRSPHIYFKETHERNVTSGDLDVSDDEIPAACSSHQGSPPLPAPPPPPPVAGASARPSNSYNHYPSSPPLPSRPGPSHYAGFHSLNLSHRHLYGSSSLSPRWWRRDVPLTEEEEEEEGEDVEEGESERVLPSDFLPNPQHLPTPRSSRPQQRQVRRRFSETVGGVRPIISPPIALPRAHPPPHPHRQISGPTRLHPPTPPHPPKETTREEGRLKVNRRPSRCGTCGGDKTHNKRVLWRREKKSKSTQTVPCLDSATTTSSSAAAYSSPEDPTPSLSWDNLTPDPSPALTLEHNNHEEQQQQQQQQQQHQHQRTMAAEEEKKKEEEEEEEEEGEGERYVQREGEEEEEEDEEVEEGDENKQESDQEVGEGNDTNDNNVGTRTDSTLPSWATSYGLVYRDRAMPVFVNWRSKPSVLS</sequence>
<comment type="caution">
    <text evidence="2">The sequence shown here is derived from an EMBL/GenBank/DDBJ whole genome shotgun (WGS) entry which is preliminary data.</text>
</comment>
<proteinExistence type="predicted"/>
<feature type="compositionally biased region" description="Low complexity" evidence="1">
    <location>
        <begin position="567"/>
        <end position="580"/>
    </location>
</feature>
<reference evidence="2" key="1">
    <citation type="submission" date="2023-10" db="EMBL/GenBank/DDBJ databases">
        <title>Genome assemblies of two species of porcelain crab, Petrolisthes cinctipes and Petrolisthes manimaculis (Anomura: Porcellanidae).</title>
        <authorList>
            <person name="Angst P."/>
        </authorList>
    </citation>
    <scope>NUCLEOTIDE SEQUENCE</scope>
    <source>
        <strain evidence="2">PB745_01</strain>
        <tissue evidence="2">Gill</tissue>
    </source>
</reference>
<feature type="compositionally biased region" description="Low complexity" evidence="1">
    <location>
        <begin position="455"/>
        <end position="465"/>
    </location>
</feature>